<protein>
    <recommendedName>
        <fullName evidence="3">DUF1788 domain-containing protein</fullName>
    </recommendedName>
</protein>
<geneLocation type="plasmid" evidence="1 2">
    <name>pTHIMO01</name>
</geneLocation>
<dbReference type="KEGG" id="tmb:Thimo_3786"/>
<dbReference type="Pfam" id="PF08747">
    <property type="entry name" value="BrxB"/>
    <property type="match status" value="1"/>
</dbReference>
<dbReference type="RefSeq" id="WP_015282554.1">
    <property type="nucleotide sequence ID" value="NC_019941.1"/>
</dbReference>
<proteinExistence type="predicted"/>
<accession>L0H094</accession>
<evidence type="ECO:0000313" key="1">
    <source>
        <dbReference type="EMBL" id="AGA92438.1"/>
    </source>
</evidence>
<dbReference type="EMBL" id="CP003052">
    <property type="protein sequence ID" value="AGA92438.1"/>
    <property type="molecule type" value="Genomic_DNA"/>
</dbReference>
<organism evidence="1 2">
    <name type="scientific">Thioflavicoccus mobilis 8321</name>
    <dbReference type="NCBI Taxonomy" id="765912"/>
    <lineage>
        <taxon>Bacteria</taxon>
        <taxon>Pseudomonadati</taxon>
        <taxon>Pseudomonadota</taxon>
        <taxon>Gammaproteobacteria</taxon>
        <taxon>Chromatiales</taxon>
        <taxon>Chromatiaceae</taxon>
        <taxon>Thioflavicoccus</taxon>
    </lineage>
</organism>
<keyword evidence="1" id="KW-0614">Plasmid</keyword>
<dbReference type="InterPro" id="IPR014858">
    <property type="entry name" value="BrxB"/>
</dbReference>
<keyword evidence="2" id="KW-1185">Reference proteome</keyword>
<evidence type="ECO:0000313" key="2">
    <source>
        <dbReference type="Proteomes" id="UP000010816"/>
    </source>
</evidence>
<reference evidence="1 2" key="1">
    <citation type="submission" date="2011-09" db="EMBL/GenBank/DDBJ databases">
        <title>Complete sequence of plasmid of Thioflavicoccus mobilis 8321.</title>
        <authorList>
            <consortium name="US DOE Joint Genome Institute"/>
            <person name="Lucas S."/>
            <person name="Han J."/>
            <person name="Lapidus A."/>
            <person name="Cheng J.-F."/>
            <person name="Goodwin L."/>
            <person name="Pitluck S."/>
            <person name="Peters L."/>
            <person name="Ovchinnikova G."/>
            <person name="Lu M."/>
            <person name="Detter J.C."/>
            <person name="Han C."/>
            <person name="Tapia R."/>
            <person name="Land M."/>
            <person name="Hauser L."/>
            <person name="Kyrpides N."/>
            <person name="Ivanova N."/>
            <person name="Pagani I."/>
            <person name="Vogl K."/>
            <person name="Liu Z."/>
            <person name="Imhoff J."/>
            <person name="Thiel V."/>
            <person name="Frigaard N.-U."/>
            <person name="Bryant D."/>
            <person name="Woyke T."/>
        </authorList>
    </citation>
    <scope>NUCLEOTIDE SEQUENCE [LARGE SCALE GENOMIC DNA]</scope>
    <source>
        <strain evidence="1 2">8321</strain>
        <plasmid evidence="2">Plasmid pTHIMO01</plasmid>
    </source>
</reference>
<evidence type="ECO:0008006" key="3">
    <source>
        <dbReference type="Google" id="ProtNLM"/>
    </source>
</evidence>
<sequence length="190" mass="21171">MPSLDASFKELQLRLRDGSSLRNTGGDPVYYLVYPPSEMLRVKRRLKVWEKQLRIDGWEPRILSLAKVIGDYFETHPLRPFWLSGEAANPDLDAANETLRAALIDSGHVEEQILKSLAAIETKPGALLIVTDIEAIHPYLRIGAVEQRLQGKVPVPIIILYPGVRSGQTSLSFLGIYPDDGNYRSVHVGG</sequence>
<dbReference type="OrthoDB" id="1093513at2"/>
<dbReference type="Proteomes" id="UP000010816">
    <property type="component" value="Plasmid pTHIMO01"/>
</dbReference>
<dbReference type="PATRIC" id="fig|765912.4.peg.3706"/>
<dbReference type="AlphaFoldDB" id="L0H094"/>
<name>L0H094_9GAMM</name>
<dbReference type="HOGENOM" id="CLU_101277_0_0_6"/>
<gene>
    <name evidence="1" type="ORF">Thimo_3786</name>
</gene>